<protein>
    <recommendedName>
        <fullName evidence="1">RNA-dependent RNA polymerase</fullName>
        <ecNumber evidence="1">2.7.7.48</ecNumber>
    </recommendedName>
</protein>
<comment type="caution">
    <text evidence="3">The sequence shown here is derived from an EMBL/GenBank/DDBJ whole genome shotgun (WGS) entry which is preliminary data.</text>
</comment>
<comment type="similarity">
    <text evidence="1">Belongs to the RdRP family.</text>
</comment>
<dbReference type="InterPro" id="IPR057596">
    <property type="entry name" value="RDRP_core"/>
</dbReference>
<keyword evidence="1" id="KW-0548">Nucleotidyltransferase</keyword>
<keyword evidence="1" id="KW-0694">RNA-binding</keyword>
<keyword evidence="1" id="KW-0696">RNA-directed RNA polymerase</keyword>
<accession>A0A6V7YD05</accession>
<feature type="domain" description="RDRP core" evidence="2">
    <location>
        <begin position="1"/>
        <end position="157"/>
    </location>
</feature>
<dbReference type="PANTHER" id="PTHR23079:SF55">
    <property type="entry name" value="RNA-DIRECTED RNA POLYMERASE"/>
    <property type="match status" value="1"/>
</dbReference>
<dbReference type="GO" id="GO:0031380">
    <property type="term" value="C:nuclear RNA-directed RNA polymerase complex"/>
    <property type="evidence" value="ECO:0007669"/>
    <property type="project" value="TreeGrafter"/>
</dbReference>
<dbReference type="OrthoDB" id="6513042at2759"/>
<keyword evidence="1" id="KW-0808">Transferase</keyword>
<sequence>MFGIVDETDSLQYGQVFVQYSNEMSAFNHGKANKKHFGKKIIVTGPVLISKNPAIVGGDVRMFEAIDVPALHHLVDVLVFPRFGPRPHPDEMAGSDLDGDEYGVIWDPELAFNKNEPPADYTPVIYDEEAGDSFEHDDFQDKMAGFFVNYLKHDSIDALLMLTWPVLIYME</sequence>
<dbReference type="InterPro" id="IPR007855">
    <property type="entry name" value="RDRP"/>
</dbReference>
<name>A0A6V7YD05_MELEN</name>
<dbReference type="GO" id="GO:0030422">
    <property type="term" value="P:siRNA processing"/>
    <property type="evidence" value="ECO:0007669"/>
    <property type="project" value="TreeGrafter"/>
</dbReference>
<evidence type="ECO:0000259" key="2">
    <source>
        <dbReference type="Pfam" id="PF05183"/>
    </source>
</evidence>
<dbReference type="EC" id="2.7.7.48" evidence="1"/>
<gene>
    <name evidence="3" type="ORF">MENT_LOCUS63546</name>
</gene>
<dbReference type="GO" id="GO:0003968">
    <property type="term" value="F:RNA-directed RNA polymerase activity"/>
    <property type="evidence" value="ECO:0007669"/>
    <property type="project" value="UniProtKB-KW"/>
</dbReference>
<dbReference type="EMBL" id="CAJEWN010004164">
    <property type="protein sequence ID" value="CAD2209394.1"/>
    <property type="molecule type" value="Genomic_DNA"/>
</dbReference>
<evidence type="ECO:0000256" key="1">
    <source>
        <dbReference type="RuleBase" id="RU363098"/>
    </source>
</evidence>
<proteinExistence type="inferred from homology"/>
<dbReference type="PANTHER" id="PTHR23079">
    <property type="entry name" value="RNA-DEPENDENT RNA POLYMERASE"/>
    <property type="match status" value="1"/>
</dbReference>
<evidence type="ECO:0000313" key="4">
    <source>
        <dbReference type="Proteomes" id="UP000580250"/>
    </source>
</evidence>
<comment type="catalytic activity">
    <reaction evidence="1">
        <text>RNA(n) + a ribonucleoside 5'-triphosphate = RNA(n+1) + diphosphate</text>
        <dbReference type="Rhea" id="RHEA:21248"/>
        <dbReference type="Rhea" id="RHEA-COMP:14527"/>
        <dbReference type="Rhea" id="RHEA-COMP:17342"/>
        <dbReference type="ChEBI" id="CHEBI:33019"/>
        <dbReference type="ChEBI" id="CHEBI:61557"/>
        <dbReference type="ChEBI" id="CHEBI:140395"/>
        <dbReference type="EC" id="2.7.7.48"/>
    </reaction>
</comment>
<dbReference type="GO" id="GO:0003723">
    <property type="term" value="F:RNA binding"/>
    <property type="evidence" value="ECO:0007669"/>
    <property type="project" value="UniProtKB-KW"/>
</dbReference>
<dbReference type="Proteomes" id="UP000580250">
    <property type="component" value="Unassembled WGS sequence"/>
</dbReference>
<organism evidence="3 4">
    <name type="scientific">Meloidogyne enterolobii</name>
    <name type="common">Root-knot nematode worm</name>
    <name type="synonym">Meloidogyne mayaguensis</name>
    <dbReference type="NCBI Taxonomy" id="390850"/>
    <lineage>
        <taxon>Eukaryota</taxon>
        <taxon>Metazoa</taxon>
        <taxon>Ecdysozoa</taxon>
        <taxon>Nematoda</taxon>
        <taxon>Chromadorea</taxon>
        <taxon>Rhabditida</taxon>
        <taxon>Tylenchina</taxon>
        <taxon>Tylenchomorpha</taxon>
        <taxon>Tylenchoidea</taxon>
        <taxon>Meloidogynidae</taxon>
        <taxon>Meloidogyninae</taxon>
        <taxon>Meloidogyne</taxon>
    </lineage>
</organism>
<reference evidence="3 4" key="1">
    <citation type="submission" date="2020-08" db="EMBL/GenBank/DDBJ databases">
        <authorList>
            <person name="Koutsovoulos G."/>
            <person name="Danchin GJ E."/>
        </authorList>
    </citation>
    <scope>NUCLEOTIDE SEQUENCE [LARGE SCALE GENOMIC DNA]</scope>
</reference>
<dbReference type="Pfam" id="PF05183">
    <property type="entry name" value="RdRP"/>
    <property type="match status" value="1"/>
</dbReference>
<dbReference type="AlphaFoldDB" id="A0A6V7YD05"/>
<evidence type="ECO:0000313" key="3">
    <source>
        <dbReference type="EMBL" id="CAD2209394.1"/>
    </source>
</evidence>